<keyword evidence="7" id="KW-1003">Cell membrane</keyword>
<dbReference type="GO" id="GO:0046677">
    <property type="term" value="P:response to antibiotic"/>
    <property type="evidence" value="ECO:0007669"/>
    <property type="project" value="UniProtKB-UniRule"/>
</dbReference>
<comment type="catalytic activity">
    <reaction evidence="21">
        <text>[GlcNAc-(1-&gt;4)-Mur2Ac(oyl-L-Ala-gamma-D-Glu-L-Lys-D-Ala-D-Ala)](n)-di-trans,octa-cis-undecaprenyl diphosphate + beta-D-GlcNAc-(1-&gt;4)-Mur2Ac(oyl-L-Ala-gamma-D-Glu-L-Lys-D-Ala-D-Ala)-di-trans,octa-cis-undecaprenyl diphosphate = [GlcNAc-(1-&gt;4)-Mur2Ac(oyl-L-Ala-gamma-D-Glu-L-Lys-D-Ala-D-Ala)](n+1)-di-trans,octa-cis-undecaprenyl diphosphate + di-trans,octa-cis-undecaprenyl diphosphate + H(+)</text>
        <dbReference type="Rhea" id="RHEA:23708"/>
        <dbReference type="Rhea" id="RHEA-COMP:9602"/>
        <dbReference type="Rhea" id="RHEA-COMP:9603"/>
        <dbReference type="ChEBI" id="CHEBI:15378"/>
        <dbReference type="ChEBI" id="CHEBI:58405"/>
        <dbReference type="ChEBI" id="CHEBI:60033"/>
        <dbReference type="ChEBI" id="CHEBI:78435"/>
        <dbReference type="EC" id="2.4.99.28"/>
    </reaction>
</comment>
<dbReference type="GO" id="GO:0005886">
    <property type="term" value="C:plasma membrane"/>
    <property type="evidence" value="ECO:0007669"/>
    <property type="project" value="UniProtKB-SubCell"/>
</dbReference>
<proteinExistence type="inferred from homology"/>
<evidence type="ECO:0000256" key="12">
    <source>
        <dbReference type="ARBA" id="ARBA00022801"/>
    </source>
</evidence>
<evidence type="ECO:0000256" key="1">
    <source>
        <dbReference type="ARBA" id="ARBA00002624"/>
    </source>
</evidence>
<comment type="similarity">
    <text evidence="5 23">In the N-terminal section; belongs to the glycosyltransferase 51 family.</text>
</comment>
<dbReference type="PANTHER" id="PTHR32282">
    <property type="entry name" value="BINDING PROTEIN TRANSPEPTIDASE, PUTATIVE-RELATED"/>
    <property type="match status" value="1"/>
</dbReference>
<dbReference type="InterPro" id="IPR028166">
    <property type="entry name" value="UB2H"/>
</dbReference>
<dbReference type="GO" id="GO:0008360">
    <property type="term" value="P:regulation of cell shape"/>
    <property type="evidence" value="ECO:0007669"/>
    <property type="project" value="UniProtKB-UniRule"/>
</dbReference>
<comment type="caution">
    <text evidence="29">The sequence shown here is derived from an EMBL/GenBank/DDBJ whole genome shotgun (WGS) entry which is preliminary data.</text>
</comment>
<keyword evidence="13 23" id="KW-0133">Cell shape</keyword>
<evidence type="ECO:0000256" key="18">
    <source>
        <dbReference type="ARBA" id="ARBA00023316"/>
    </source>
</evidence>
<comment type="subcellular location">
    <subcellularLocation>
        <location evidence="2">Cell membrane</location>
    </subcellularLocation>
</comment>
<dbReference type="InterPro" id="IPR001460">
    <property type="entry name" value="PCN-bd_Tpept"/>
</dbReference>
<evidence type="ECO:0000256" key="21">
    <source>
        <dbReference type="ARBA" id="ARBA00049902"/>
    </source>
</evidence>
<feature type="domain" description="Penicillin-binding protein transpeptidase" evidence="26">
    <location>
        <begin position="437"/>
        <end position="690"/>
    </location>
</feature>
<evidence type="ECO:0000256" key="8">
    <source>
        <dbReference type="ARBA" id="ARBA00022645"/>
    </source>
</evidence>
<comment type="function">
    <text evidence="1 23">Cell wall formation. Synthesis of cross-linked peptidoglycan from the lipid intermediates. The enzyme has a penicillin-insensitive transglycosylase N-terminal domain (formation of linear glycan strands) and a penicillin-sensitive transpeptidase C-terminal domain (cross-linking of the peptide subunits).</text>
</comment>
<evidence type="ECO:0000256" key="11">
    <source>
        <dbReference type="ARBA" id="ARBA00022679"/>
    </source>
</evidence>
<dbReference type="PANTHER" id="PTHR32282:SF11">
    <property type="entry name" value="PENICILLIN-BINDING PROTEIN 1B"/>
    <property type="match status" value="1"/>
</dbReference>
<evidence type="ECO:0000256" key="16">
    <source>
        <dbReference type="ARBA" id="ARBA00023251"/>
    </source>
</evidence>
<dbReference type="InterPro" id="IPR050396">
    <property type="entry name" value="Glycosyltr_51/Transpeptidase"/>
</dbReference>
<evidence type="ECO:0000313" key="30">
    <source>
        <dbReference type="Proteomes" id="UP000297890"/>
    </source>
</evidence>
<dbReference type="Gene3D" id="3.40.710.10">
    <property type="entry name" value="DD-peptidase/beta-lactamase superfamily"/>
    <property type="match status" value="1"/>
</dbReference>
<gene>
    <name evidence="29" type="primary">mrcB</name>
    <name evidence="29" type="ORF">E4680_09705</name>
</gene>
<dbReference type="InterPro" id="IPR012338">
    <property type="entry name" value="Beta-lactam/transpept-like"/>
</dbReference>
<evidence type="ECO:0000256" key="25">
    <source>
        <dbReference type="SAM" id="Phobius"/>
    </source>
</evidence>
<dbReference type="Gene3D" id="3.30.2060.10">
    <property type="entry name" value="Penicillin-binding protein 1b domain"/>
    <property type="match status" value="1"/>
</dbReference>
<evidence type="ECO:0000256" key="17">
    <source>
        <dbReference type="ARBA" id="ARBA00023268"/>
    </source>
</evidence>
<dbReference type="InterPro" id="IPR001264">
    <property type="entry name" value="Glyco_trans_51"/>
</dbReference>
<evidence type="ECO:0000256" key="14">
    <source>
        <dbReference type="ARBA" id="ARBA00022984"/>
    </source>
</evidence>
<dbReference type="Proteomes" id="UP000297890">
    <property type="component" value="Unassembled WGS sequence"/>
</dbReference>
<feature type="transmembrane region" description="Helical" evidence="25">
    <location>
        <begin position="33"/>
        <end position="52"/>
    </location>
</feature>
<dbReference type="InterPro" id="IPR023346">
    <property type="entry name" value="Lysozyme-like_dom_sf"/>
</dbReference>
<keyword evidence="8" id="KW-0121">Carboxypeptidase</keyword>
<dbReference type="UniPathway" id="UPA00219"/>
<evidence type="ECO:0000256" key="24">
    <source>
        <dbReference type="PIRSR" id="PIRSR002799-1"/>
    </source>
</evidence>
<dbReference type="OrthoDB" id="9766909at2"/>
<keyword evidence="9" id="KW-0645">Protease</keyword>
<comment type="pathway">
    <text evidence="3 23">Cell wall biogenesis; peptidoglycan biosynthesis.</text>
</comment>
<dbReference type="SUPFAM" id="SSF56601">
    <property type="entry name" value="beta-lactamase/transpeptidase-like"/>
    <property type="match status" value="1"/>
</dbReference>
<evidence type="ECO:0000256" key="6">
    <source>
        <dbReference type="ARBA" id="ARBA00018637"/>
    </source>
</evidence>
<dbReference type="GO" id="GO:0009274">
    <property type="term" value="C:peptidoglycan-based cell wall"/>
    <property type="evidence" value="ECO:0007669"/>
    <property type="project" value="UniProtKB-UniRule"/>
</dbReference>
<sequence length="790" mass="85947">MVHSGITVSSDWCSDRIFLLPSLRPRFLGVGPWVIWVGVLVLSAVAVYAAYLDHTIIARFESRRWSLPAQVYSRPLELGVGEVVDRDQVVRALQRAGYRATARPDTPGTYQVDGQHRLVIHVRALSFWDGPQPARRIRIRFDETGIAELTALDGEAAPALLRLDPELIGSLYGSDGEDRVLVRLNEVPQALLLGLLAVEDRQFSRHVGIDPGAVLRAALSNIRAGRIVQGGSTLTQQLVKNLFLDSDRTFRRKFDEALMAVLLEWHYTKAEILETYLNEVYLGQQAGRAIHGFGLASAYYFGKPLSELEIQETALLVGLVKGPSYYHPLRQPERARSRRDTVLGVFAEVGLLDQATFEVARSRPLGVRTAAQRGGAYGAALGLVRAHLLRDYSQDDVIAEGLRIYTTINPEVQGQAERVLRRNLDRLAQQGKKDLQGAIVVTDVLTGAVQAVVGGRDDAAGGFNRALTARRPIGSLVKPAVYLAALESGRYTLVSTVRDEPVAVKVAGGTIWRPGNASGRFHGEEPLFQALAQSHNAATVHLGLEVGIPRIVQTLRNLGVNADIPQVPAVLLGTLELSPIDVAQMYQTLAGGGIHAPLQIIREVVSPSGQPLRRYPLDLHQAASPEAAALLHAAMRQVVLRGTARSAAGLPSSWEAAGKTGTTDEQRDAWFAGYAGNRMAVVWVGRDDNTPMGLSGSSGALPIWLDLMRNSDVHPIPRVLPDSMALRWVEPATGRAAGPECAGAIELPFQQGTGPGNPVPCALTERWAVHPDENSPVQHLRQWWQDLLGR</sequence>
<dbReference type="NCBIfam" id="TIGR02071">
    <property type="entry name" value="PBP_1b"/>
    <property type="match status" value="1"/>
</dbReference>
<dbReference type="Pfam" id="PF00905">
    <property type="entry name" value="Transpeptidase"/>
    <property type="match status" value="1"/>
</dbReference>
<dbReference type="GO" id="GO:0009002">
    <property type="term" value="F:serine-type D-Ala-D-Ala carboxypeptidase activity"/>
    <property type="evidence" value="ECO:0007669"/>
    <property type="project" value="UniProtKB-EC"/>
</dbReference>
<keyword evidence="16" id="KW-0046">Antibiotic resistance</keyword>
<name>A0A4Z0F8K8_9GAMM</name>
<dbReference type="GO" id="GO:0071555">
    <property type="term" value="P:cell wall organization"/>
    <property type="evidence" value="ECO:0007669"/>
    <property type="project" value="UniProtKB-UniRule"/>
</dbReference>
<dbReference type="SUPFAM" id="SSF53955">
    <property type="entry name" value="Lysozyme-like"/>
    <property type="match status" value="1"/>
</dbReference>
<evidence type="ECO:0000313" key="29">
    <source>
        <dbReference type="EMBL" id="TFZ82103.1"/>
    </source>
</evidence>
<evidence type="ECO:0000256" key="15">
    <source>
        <dbReference type="ARBA" id="ARBA00023136"/>
    </source>
</evidence>
<keyword evidence="11 23" id="KW-0808">Transferase</keyword>
<keyword evidence="25" id="KW-1133">Transmembrane helix</keyword>
<keyword evidence="17" id="KW-0511">Multifunctional enzyme</keyword>
<dbReference type="AlphaFoldDB" id="A0A4Z0F8K8"/>
<dbReference type="GO" id="GO:0030288">
    <property type="term" value="C:outer membrane-bounded periplasmic space"/>
    <property type="evidence" value="ECO:0007669"/>
    <property type="project" value="TreeGrafter"/>
</dbReference>
<dbReference type="GO" id="GO:0006508">
    <property type="term" value="P:proteolysis"/>
    <property type="evidence" value="ECO:0007669"/>
    <property type="project" value="UniProtKB-KW"/>
</dbReference>
<keyword evidence="18 23" id="KW-0961">Cell wall biogenesis/degradation</keyword>
<feature type="active site" description="Proton donor; for transglycosylase activity" evidence="24">
    <location>
        <position position="199"/>
    </location>
</feature>
<reference evidence="29 30" key="1">
    <citation type="journal article" date="2019" name="ISME J.">
        <title>Candidatus Macondimonas diazotrophica, a novel gammaproteobacterial genus dominating crude-oil-contaminated coastal sediments.</title>
        <authorList>
            <person name="Karthikeyan S."/>
            <person name="Konstantinidis K."/>
        </authorList>
    </citation>
    <scope>NUCLEOTIDE SEQUENCE [LARGE SCALE GENOMIC DNA]</scope>
    <source>
        <strain evidence="29 30">KTK01</strain>
    </source>
</reference>
<evidence type="ECO:0000256" key="19">
    <source>
        <dbReference type="ARBA" id="ARBA00032454"/>
    </source>
</evidence>
<protein>
    <recommendedName>
        <fullName evidence="6 22">Penicillin-binding protein 1B</fullName>
        <shortName evidence="23">PBP-1b</shortName>
        <shortName evidence="23">PBP1b</shortName>
    </recommendedName>
    <alternativeName>
        <fullName evidence="19 23">Murein polymerase</fullName>
    </alternativeName>
</protein>
<organism evidence="29 30">
    <name type="scientific">Candidatus Macondimonas diazotrophica</name>
    <dbReference type="NCBI Taxonomy" id="2305248"/>
    <lineage>
        <taxon>Bacteria</taxon>
        <taxon>Pseudomonadati</taxon>
        <taxon>Pseudomonadota</taxon>
        <taxon>Gammaproteobacteria</taxon>
        <taxon>Chromatiales</taxon>
        <taxon>Ectothiorhodospiraceae</taxon>
        <taxon>Candidatus Macondimonas</taxon>
    </lineage>
</organism>
<evidence type="ECO:0000256" key="5">
    <source>
        <dbReference type="ARBA" id="ARBA00007739"/>
    </source>
</evidence>
<keyword evidence="25" id="KW-0812">Transmembrane</keyword>
<feature type="active site" description="Acyl-ester intermediate; for transpeptidase activity" evidence="24">
    <location>
        <position position="475"/>
    </location>
</feature>
<dbReference type="InterPro" id="IPR011813">
    <property type="entry name" value="PBP_1b"/>
</dbReference>
<keyword evidence="10 23" id="KW-0328">Glycosyltransferase</keyword>
<evidence type="ECO:0000256" key="22">
    <source>
        <dbReference type="NCBIfam" id="TIGR02071"/>
    </source>
</evidence>
<accession>A0A4Z0F8K8</accession>
<comment type="catalytic activity">
    <reaction evidence="20">
        <text>Preferential cleavage: (Ac)2-L-Lys-D-Ala-|-D-Ala. Also transpeptidation of peptidyl-alanyl moieties that are N-acyl substituents of D-alanine.</text>
        <dbReference type="EC" id="3.4.16.4"/>
    </reaction>
</comment>
<dbReference type="Pfam" id="PF14814">
    <property type="entry name" value="UB2H"/>
    <property type="match status" value="1"/>
</dbReference>
<dbReference type="GO" id="GO:0009252">
    <property type="term" value="P:peptidoglycan biosynthetic process"/>
    <property type="evidence" value="ECO:0007669"/>
    <property type="project" value="UniProtKB-UniRule"/>
</dbReference>
<dbReference type="EMBL" id="SRIO01000012">
    <property type="protein sequence ID" value="TFZ82103.1"/>
    <property type="molecule type" value="Genomic_DNA"/>
</dbReference>
<evidence type="ECO:0000256" key="4">
    <source>
        <dbReference type="ARBA" id="ARBA00007090"/>
    </source>
</evidence>
<dbReference type="Pfam" id="PF00912">
    <property type="entry name" value="Transgly"/>
    <property type="match status" value="1"/>
</dbReference>
<dbReference type="GO" id="GO:0008955">
    <property type="term" value="F:peptidoglycan glycosyltransferase activity"/>
    <property type="evidence" value="ECO:0007669"/>
    <property type="project" value="UniProtKB-UniRule"/>
</dbReference>
<keyword evidence="14 23" id="KW-0573">Peptidoglycan synthesis</keyword>
<comment type="similarity">
    <text evidence="4 23">In the C-terminal section; belongs to the transpeptidase family.</text>
</comment>
<feature type="domain" description="Bifunctional transglycosylase second" evidence="28">
    <location>
        <begin position="80"/>
        <end position="163"/>
    </location>
</feature>
<evidence type="ECO:0000256" key="3">
    <source>
        <dbReference type="ARBA" id="ARBA00004752"/>
    </source>
</evidence>
<evidence type="ECO:0000259" key="26">
    <source>
        <dbReference type="Pfam" id="PF00905"/>
    </source>
</evidence>
<dbReference type="Gene3D" id="1.10.3810.10">
    <property type="entry name" value="Biosynthetic peptidoglycan transglycosylase-like"/>
    <property type="match status" value="1"/>
</dbReference>
<evidence type="ECO:0000259" key="27">
    <source>
        <dbReference type="Pfam" id="PF00912"/>
    </source>
</evidence>
<evidence type="ECO:0000259" key="28">
    <source>
        <dbReference type="Pfam" id="PF14814"/>
    </source>
</evidence>
<evidence type="ECO:0000256" key="23">
    <source>
        <dbReference type="PIRNR" id="PIRNR002799"/>
    </source>
</evidence>
<evidence type="ECO:0000256" key="20">
    <source>
        <dbReference type="ARBA" id="ARBA00034000"/>
    </source>
</evidence>
<evidence type="ECO:0000256" key="7">
    <source>
        <dbReference type="ARBA" id="ARBA00022475"/>
    </source>
</evidence>
<evidence type="ECO:0000256" key="13">
    <source>
        <dbReference type="ARBA" id="ARBA00022960"/>
    </source>
</evidence>
<keyword evidence="15 25" id="KW-0472">Membrane</keyword>
<keyword evidence="30" id="KW-1185">Reference proteome</keyword>
<feature type="domain" description="Glycosyl transferase family 51" evidence="27">
    <location>
        <begin position="170"/>
        <end position="344"/>
    </location>
</feature>
<evidence type="ECO:0000256" key="9">
    <source>
        <dbReference type="ARBA" id="ARBA00022670"/>
    </source>
</evidence>
<dbReference type="InterPro" id="IPR036950">
    <property type="entry name" value="PBP_transglycosylase"/>
</dbReference>
<dbReference type="PIRSF" id="PIRSF002799">
    <property type="entry name" value="PBP_1b"/>
    <property type="match status" value="1"/>
</dbReference>
<evidence type="ECO:0000256" key="2">
    <source>
        <dbReference type="ARBA" id="ARBA00004236"/>
    </source>
</evidence>
<keyword evidence="12" id="KW-0378">Hydrolase</keyword>
<dbReference type="GO" id="GO:0008658">
    <property type="term" value="F:penicillin binding"/>
    <property type="evidence" value="ECO:0007669"/>
    <property type="project" value="UniProtKB-UniRule"/>
</dbReference>
<evidence type="ECO:0000256" key="10">
    <source>
        <dbReference type="ARBA" id="ARBA00022676"/>
    </source>
</evidence>